<accession>A0AAD9A399</accession>
<proteinExistence type="predicted"/>
<reference evidence="1" key="1">
    <citation type="submission" date="2023-01" db="EMBL/GenBank/DDBJ databases">
        <title>Colletotrichum chrysophilum M932 genome sequence.</title>
        <authorList>
            <person name="Baroncelli R."/>
        </authorList>
    </citation>
    <scope>NUCLEOTIDE SEQUENCE</scope>
    <source>
        <strain evidence="1">M932</strain>
    </source>
</reference>
<sequence length="106" mass="11844">MGFLNSLRLRARRALRSRALRNLVLLLAAYTLLDALRVQRIITGATPPREAIAKRPRKTQKVYIAGMHYNDGALIKEHWNAAVLGLVDALGRGNVFVSVYESGSWD</sequence>
<evidence type="ECO:0000313" key="1">
    <source>
        <dbReference type="EMBL" id="KAK1839392.1"/>
    </source>
</evidence>
<evidence type="ECO:0000313" key="2">
    <source>
        <dbReference type="Proteomes" id="UP001243330"/>
    </source>
</evidence>
<dbReference type="Proteomes" id="UP001243330">
    <property type="component" value="Unassembled WGS sequence"/>
</dbReference>
<keyword evidence="2" id="KW-1185">Reference proteome</keyword>
<feature type="non-terminal residue" evidence="1">
    <location>
        <position position="106"/>
    </location>
</feature>
<dbReference type="AlphaFoldDB" id="A0AAD9A399"/>
<organism evidence="1 2">
    <name type="scientific">Colletotrichum chrysophilum</name>
    <dbReference type="NCBI Taxonomy" id="1836956"/>
    <lineage>
        <taxon>Eukaryota</taxon>
        <taxon>Fungi</taxon>
        <taxon>Dikarya</taxon>
        <taxon>Ascomycota</taxon>
        <taxon>Pezizomycotina</taxon>
        <taxon>Sordariomycetes</taxon>
        <taxon>Hypocreomycetidae</taxon>
        <taxon>Glomerellales</taxon>
        <taxon>Glomerellaceae</taxon>
        <taxon>Colletotrichum</taxon>
        <taxon>Colletotrichum gloeosporioides species complex</taxon>
    </lineage>
</organism>
<dbReference type="EMBL" id="JAQOWY010000680">
    <property type="protein sequence ID" value="KAK1839392.1"/>
    <property type="molecule type" value="Genomic_DNA"/>
</dbReference>
<name>A0AAD9A399_9PEZI</name>
<protein>
    <submittedName>
        <fullName evidence="1">Polysaccharide export protein</fullName>
    </submittedName>
</protein>
<gene>
    <name evidence="1" type="ORF">CCHR01_17989</name>
</gene>
<dbReference type="Pfam" id="PF11735">
    <property type="entry name" value="CAP59_mtransfer"/>
    <property type="match status" value="1"/>
</dbReference>
<dbReference type="InterPro" id="IPR021047">
    <property type="entry name" value="Mannosyltransferase_CMT1"/>
</dbReference>
<comment type="caution">
    <text evidence="1">The sequence shown here is derived from an EMBL/GenBank/DDBJ whole genome shotgun (WGS) entry which is preliminary data.</text>
</comment>